<evidence type="ECO:0000313" key="1">
    <source>
        <dbReference type="EMBL" id="KAI8043242.1"/>
    </source>
</evidence>
<protein>
    <submittedName>
        <fullName evidence="1">Uncharacterized protein</fullName>
    </submittedName>
</protein>
<comment type="caution">
    <text evidence="1">The sequence shown here is derived from an EMBL/GenBank/DDBJ whole genome shotgun (WGS) entry which is preliminary data.</text>
</comment>
<keyword evidence="2" id="KW-1185">Reference proteome</keyword>
<dbReference type="Proteomes" id="UP001059596">
    <property type="component" value="Unassembled WGS sequence"/>
</dbReference>
<gene>
    <name evidence="1" type="ORF">M5D96_004569</name>
</gene>
<sequence>MLKLIEDLNGTVSEQLSLVAATWGKLRVDFPRDVAKIEDLDETLQQVVCRKERNVTVRHQLQGYLIREQIREHLEILNTTDMFQQALASEEHELGKWQLAIGKHSQKLHCLFKPDQMIRILQRVLRRVYTLEGSSKLAAFFYQLYMAGNRASYISMVQAELMLYERFKNGGQNNQEFSGYMAKLWQSLQLEEFYSGLDQNTKQRLVDAIIDLLKFL</sequence>
<dbReference type="EMBL" id="JAMKOV010000002">
    <property type="protein sequence ID" value="KAI8043242.1"/>
    <property type="molecule type" value="Genomic_DNA"/>
</dbReference>
<proteinExistence type="predicted"/>
<reference evidence="1" key="1">
    <citation type="journal article" date="2023" name="Genome Biol. Evol.">
        <title>Long-read-based Genome Assembly of Drosophila gunungcola Reveals Fewer Chemosensory Genes in Flower-breeding Species.</title>
        <authorList>
            <person name="Negi A."/>
            <person name="Liao B.Y."/>
            <person name="Yeh S.D."/>
        </authorList>
    </citation>
    <scope>NUCLEOTIDE SEQUENCE</scope>
    <source>
        <strain evidence="1">Sukarami</strain>
    </source>
</reference>
<name>A0A9P9YUD0_9MUSC</name>
<evidence type="ECO:0000313" key="2">
    <source>
        <dbReference type="Proteomes" id="UP001059596"/>
    </source>
</evidence>
<dbReference type="AlphaFoldDB" id="A0A9P9YUD0"/>
<accession>A0A9P9YUD0</accession>
<organism evidence="1 2">
    <name type="scientific">Drosophila gunungcola</name>
    <name type="common">fruit fly</name>
    <dbReference type="NCBI Taxonomy" id="103775"/>
    <lineage>
        <taxon>Eukaryota</taxon>
        <taxon>Metazoa</taxon>
        <taxon>Ecdysozoa</taxon>
        <taxon>Arthropoda</taxon>
        <taxon>Hexapoda</taxon>
        <taxon>Insecta</taxon>
        <taxon>Pterygota</taxon>
        <taxon>Neoptera</taxon>
        <taxon>Endopterygota</taxon>
        <taxon>Diptera</taxon>
        <taxon>Brachycera</taxon>
        <taxon>Muscomorpha</taxon>
        <taxon>Ephydroidea</taxon>
        <taxon>Drosophilidae</taxon>
        <taxon>Drosophila</taxon>
        <taxon>Sophophora</taxon>
    </lineage>
</organism>